<comment type="catalytic activity">
    <reaction evidence="1">
        <text>Hydrolysis of (1-&gt;3)-beta-D-glucosidic linkages in (1-&gt;3)-beta-D-glucans.</text>
        <dbReference type="EC" id="3.2.1.39"/>
    </reaction>
</comment>
<keyword evidence="5" id="KW-0326">Glycosidase</keyword>
<dbReference type="STRING" id="63057.A0A2P5A9M0"/>
<feature type="non-terminal residue" evidence="9">
    <location>
        <position position="1"/>
    </location>
</feature>
<dbReference type="EC" id="3.2.1.39" evidence="3"/>
<dbReference type="InParanoid" id="A0A2P5A9M0"/>
<reference evidence="10" key="1">
    <citation type="submission" date="2016-06" db="EMBL/GenBank/DDBJ databases">
        <title>Parallel loss of symbiosis genes in relatives of nitrogen-fixing non-legume Parasponia.</title>
        <authorList>
            <person name="Van Velzen R."/>
            <person name="Holmer R."/>
            <person name="Bu F."/>
            <person name="Rutten L."/>
            <person name="Van Zeijl A."/>
            <person name="Liu W."/>
            <person name="Santuari L."/>
            <person name="Cao Q."/>
            <person name="Sharma T."/>
            <person name="Shen D."/>
            <person name="Roswanjaya Y."/>
            <person name="Wardhani T."/>
            <person name="Kalhor M.S."/>
            <person name="Jansen J."/>
            <person name="Van den Hoogen J."/>
            <person name="Gungor B."/>
            <person name="Hartog M."/>
            <person name="Hontelez J."/>
            <person name="Verver J."/>
            <person name="Yang W.-C."/>
            <person name="Schijlen E."/>
            <person name="Repin R."/>
            <person name="Schilthuizen M."/>
            <person name="Schranz E."/>
            <person name="Heidstra R."/>
            <person name="Miyata K."/>
            <person name="Fedorova E."/>
            <person name="Kohlen W."/>
            <person name="Bisseling T."/>
            <person name="Smit S."/>
            <person name="Geurts R."/>
        </authorList>
    </citation>
    <scope>NUCLEOTIDE SEQUENCE [LARGE SCALE GENOMIC DNA]</scope>
    <source>
        <strain evidence="10">cv. RG33-2</strain>
    </source>
</reference>
<accession>A0A2P5A9M0</accession>
<name>A0A2P5A9M0_TREOI</name>
<evidence type="ECO:0000256" key="6">
    <source>
        <dbReference type="ARBA" id="ARBA00033335"/>
    </source>
</evidence>
<evidence type="ECO:0000256" key="7">
    <source>
        <dbReference type="ARBA" id="ARBA00033417"/>
    </source>
</evidence>
<dbReference type="SUPFAM" id="SSF51445">
    <property type="entry name" value="(Trans)glycosidases"/>
    <property type="match status" value="1"/>
</dbReference>
<dbReference type="GO" id="GO:0005975">
    <property type="term" value="P:carbohydrate metabolic process"/>
    <property type="evidence" value="ECO:0007669"/>
    <property type="project" value="InterPro"/>
</dbReference>
<dbReference type="InterPro" id="IPR000490">
    <property type="entry name" value="Glyco_hydro_17"/>
</dbReference>
<comment type="similarity">
    <text evidence="2 8">Belongs to the glycosyl hydrolase 17 family.</text>
</comment>
<protein>
    <recommendedName>
        <fullName evidence="3">glucan endo-1,3-beta-D-glucosidase</fullName>
        <ecNumber evidence="3">3.2.1.39</ecNumber>
    </recommendedName>
    <alternativeName>
        <fullName evidence="6">(1-&gt;3)-beta-glucan endohydrolase</fullName>
    </alternativeName>
    <alternativeName>
        <fullName evidence="7">Beta-1,3-endoglucanase</fullName>
    </alternativeName>
</protein>
<dbReference type="Pfam" id="PF00332">
    <property type="entry name" value="Glyco_hydro_17"/>
    <property type="match status" value="1"/>
</dbReference>
<evidence type="ECO:0000256" key="1">
    <source>
        <dbReference type="ARBA" id="ARBA00000382"/>
    </source>
</evidence>
<keyword evidence="10" id="KW-1185">Reference proteome</keyword>
<dbReference type="GO" id="GO:0042973">
    <property type="term" value="F:glucan endo-1,3-beta-D-glucosidase activity"/>
    <property type="evidence" value="ECO:0007669"/>
    <property type="project" value="UniProtKB-EC"/>
</dbReference>
<dbReference type="PANTHER" id="PTHR32227">
    <property type="entry name" value="GLUCAN ENDO-1,3-BETA-GLUCOSIDASE BG1-RELATED-RELATED"/>
    <property type="match status" value="1"/>
</dbReference>
<evidence type="ECO:0000256" key="4">
    <source>
        <dbReference type="ARBA" id="ARBA00022801"/>
    </source>
</evidence>
<evidence type="ECO:0000256" key="5">
    <source>
        <dbReference type="ARBA" id="ARBA00023295"/>
    </source>
</evidence>
<comment type="caution">
    <text evidence="9">The sequence shown here is derived from an EMBL/GenBank/DDBJ whole genome shotgun (WGS) entry which is preliminary data.</text>
</comment>
<dbReference type="Gene3D" id="3.20.20.80">
    <property type="entry name" value="Glycosidases"/>
    <property type="match status" value="1"/>
</dbReference>
<evidence type="ECO:0000313" key="10">
    <source>
        <dbReference type="Proteomes" id="UP000237000"/>
    </source>
</evidence>
<evidence type="ECO:0000256" key="8">
    <source>
        <dbReference type="RuleBase" id="RU004335"/>
    </source>
</evidence>
<dbReference type="InterPro" id="IPR017853">
    <property type="entry name" value="GH"/>
</dbReference>
<dbReference type="AlphaFoldDB" id="A0A2P5A9M0"/>
<sequence length="92" mass="10137">TTVLNYALFMILEGLVTDNVSGLRYQNLFYALLDMAYSALEKAGGSSLEIVVSESGWLIAGWTDTTTEKVRTYNKLGSACQGWNSEEARVAY</sequence>
<evidence type="ECO:0000313" key="9">
    <source>
        <dbReference type="EMBL" id="PON33235.1"/>
    </source>
</evidence>
<keyword evidence="4 9" id="KW-0378">Hydrolase</keyword>
<dbReference type="Proteomes" id="UP000237000">
    <property type="component" value="Unassembled WGS sequence"/>
</dbReference>
<gene>
    <name evidence="9" type="ORF">TorRG33x02_355250</name>
</gene>
<dbReference type="OrthoDB" id="941679at2759"/>
<proteinExistence type="inferred from homology"/>
<evidence type="ECO:0000256" key="3">
    <source>
        <dbReference type="ARBA" id="ARBA00012780"/>
    </source>
</evidence>
<dbReference type="InterPro" id="IPR044965">
    <property type="entry name" value="Glyco_hydro_17_plant"/>
</dbReference>
<organism evidence="9 10">
    <name type="scientific">Trema orientale</name>
    <name type="common">Charcoal tree</name>
    <name type="synonym">Celtis orientalis</name>
    <dbReference type="NCBI Taxonomy" id="63057"/>
    <lineage>
        <taxon>Eukaryota</taxon>
        <taxon>Viridiplantae</taxon>
        <taxon>Streptophyta</taxon>
        <taxon>Embryophyta</taxon>
        <taxon>Tracheophyta</taxon>
        <taxon>Spermatophyta</taxon>
        <taxon>Magnoliopsida</taxon>
        <taxon>eudicotyledons</taxon>
        <taxon>Gunneridae</taxon>
        <taxon>Pentapetalae</taxon>
        <taxon>rosids</taxon>
        <taxon>fabids</taxon>
        <taxon>Rosales</taxon>
        <taxon>Cannabaceae</taxon>
        <taxon>Trema</taxon>
    </lineage>
</organism>
<dbReference type="EMBL" id="JXTC01001035">
    <property type="protein sequence ID" value="PON33235.1"/>
    <property type="molecule type" value="Genomic_DNA"/>
</dbReference>
<evidence type="ECO:0000256" key="2">
    <source>
        <dbReference type="ARBA" id="ARBA00008773"/>
    </source>
</evidence>